<evidence type="ECO:0000313" key="2">
    <source>
        <dbReference type="EMBL" id="ALG07051.1"/>
    </source>
</evidence>
<dbReference type="Gene3D" id="1.10.10.10">
    <property type="entry name" value="Winged helix-like DNA-binding domain superfamily/Winged helix DNA-binding domain"/>
    <property type="match status" value="1"/>
</dbReference>
<dbReference type="STRING" id="860235.AOZ06_09030"/>
<name>A0A0N9HVM9_9PSEU</name>
<keyword evidence="3" id="KW-1185">Reference proteome</keyword>
<dbReference type="GO" id="GO:0003700">
    <property type="term" value="F:DNA-binding transcription factor activity"/>
    <property type="evidence" value="ECO:0007669"/>
    <property type="project" value="InterPro"/>
</dbReference>
<gene>
    <name evidence="2" type="ORF">AOZ06_09030</name>
</gene>
<dbReference type="SUPFAM" id="SSF88659">
    <property type="entry name" value="Sigma3 and sigma4 domains of RNA polymerase sigma factors"/>
    <property type="match status" value="1"/>
</dbReference>
<reference evidence="2 3" key="1">
    <citation type="submission" date="2015-07" db="EMBL/GenBank/DDBJ databases">
        <title>Genome sequencing of Kibdelosporangium phytohabitans.</title>
        <authorList>
            <person name="Qin S."/>
            <person name="Xing K."/>
        </authorList>
    </citation>
    <scope>NUCLEOTIDE SEQUENCE [LARGE SCALE GENOMIC DNA]</scope>
    <source>
        <strain evidence="2 3">KLBMP1111</strain>
    </source>
</reference>
<dbReference type="RefSeq" id="WP_054289022.1">
    <property type="nucleotide sequence ID" value="NZ_CP012752.1"/>
</dbReference>
<dbReference type="Proteomes" id="UP000063699">
    <property type="component" value="Chromosome"/>
</dbReference>
<proteinExistence type="predicted"/>
<evidence type="ECO:0000313" key="3">
    <source>
        <dbReference type="Proteomes" id="UP000063699"/>
    </source>
</evidence>
<dbReference type="InterPro" id="IPR036388">
    <property type="entry name" value="WH-like_DNA-bd_sf"/>
</dbReference>
<dbReference type="AlphaFoldDB" id="A0A0N9HVM9"/>
<dbReference type="GO" id="GO:0006352">
    <property type="term" value="P:DNA-templated transcription initiation"/>
    <property type="evidence" value="ECO:0007669"/>
    <property type="project" value="InterPro"/>
</dbReference>
<feature type="domain" description="RNA polymerase sigma-70 region 4" evidence="1">
    <location>
        <begin position="86"/>
        <end position="132"/>
    </location>
</feature>
<dbReference type="CDD" id="cd06171">
    <property type="entry name" value="Sigma70_r4"/>
    <property type="match status" value="1"/>
</dbReference>
<evidence type="ECO:0000259" key="1">
    <source>
        <dbReference type="Pfam" id="PF04545"/>
    </source>
</evidence>
<dbReference type="KEGG" id="kphy:AOZ06_09030"/>
<accession>A0A0N9HVM9</accession>
<dbReference type="InterPro" id="IPR007630">
    <property type="entry name" value="RNA_pol_sigma70_r4"/>
</dbReference>
<dbReference type="InterPro" id="IPR013324">
    <property type="entry name" value="RNA_pol_sigma_r3/r4-like"/>
</dbReference>
<dbReference type="EMBL" id="CP012752">
    <property type="protein sequence ID" value="ALG07051.1"/>
    <property type="molecule type" value="Genomic_DNA"/>
</dbReference>
<dbReference type="Pfam" id="PF04545">
    <property type="entry name" value="Sigma70_r4"/>
    <property type="match status" value="1"/>
</dbReference>
<organism evidence="2 3">
    <name type="scientific">Kibdelosporangium phytohabitans</name>
    <dbReference type="NCBI Taxonomy" id="860235"/>
    <lineage>
        <taxon>Bacteria</taxon>
        <taxon>Bacillati</taxon>
        <taxon>Actinomycetota</taxon>
        <taxon>Actinomycetes</taxon>
        <taxon>Pseudonocardiales</taxon>
        <taxon>Pseudonocardiaceae</taxon>
        <taxon>Kibdelosporangium</taxon>
    </lineage>
</organism>
<sequence length="156" mass="16624">MSLGAIVLGTIKPVVVRYCRARIGRRDGSFAVADLVARESLYAVLRALPEGDEPLLAVTYRIAAELVDEELDGAAGCPDSQLDVAALPVGEREVIVLRVLCGLTAEQTAEATGNAPSAVRLLQHRALEKLRKAAQVDGHVTRFGHGPVMETLSERG</sequence>
<protein>
    <recommendedName>
        <fullName evidence="1">RNA polymerase sigma-70 region 4 domain-containing protein</fullName>
    </recommendedName>
</protein>
<dbReference type="OrthoDB" id="3623606at2"/>